<sequence length="130" mass="15019">SSKAASSFFSTQAHVACEHPTGWSSMEERHLLLTLAGHWLAQEDVVPLDKLEELEKQIWLCRITQHTLGRNQEETEPRFSRQISTSGELSFDSLAKHWPQGKLVWRICTQRSMLSYKVLSCLRKKHPTFL</sequence>
<dbReference type="Proteomes" id="UP000236370">
    <property type="component" value="Unassembled WGS sequence"/>
</dbReference>
<gene>
    <name evidence="1" type="ORF">CK820_G0008736</name>
</gene>
<dbReference type="PANTHER" id="PTHR13650">
    <property type="entry name" value="SPATACSIN"/>
    <property type="match status" value="1"/>
</dbReference>
<dbReference type="InterPro" id="IPR028103">
    <property type="entry name" value="Spatacsin"/>
</dbReference>
<name>A0A2J8NTP2_PANTR</name>
<evidence type="ECO:0000313" key="2">
    <source>
        <dbReference type="Proteomes" id="UP000236370"/>
    </source>
</evidence>
<dbReference type="EMBL" id="NBAG03000224">
    <property type="protein sequence ID" value="PNI75141.1"/>
    <property type="molecule type" value="Genomic_DNA"/>
</dbReference>
<dbReference type="AlphaFoldDB" id="A0A2J8NTP2"/>
<reference evidence="1 2" key="1">
    <citation type="submission" date="2017-12" db="EMBL/GenBank/DDBJ databases">
        <title>High-resolution comparative analysis of great ape genomes.</title>
        <authorList>
            <person name="Pollen A."/>
            <person name="Hastie A."/>
            <person name="Hormozdiari F."/>
            <person name="Dougherty M."/>
            <person name="Liu R."/>
            <person name="Chaisson M."/>
            <person name="Hoppe E."/>
            <person name="Hill C."/>
            <person name="Pang A."/>
            <person name="Hillier L."/>
            <person name="Baker C."/>
            <person name="Armstrong J."/>
            <person name="Shendure J."/>
            <person name="Paten B."/>
            <person name="Wilson R."/>
            <person name="Chao H."/>
            <person name="Schneider V."/>
            <person name="Ventura M."/>
            <person name="Kronenberg Z."/>
            <person name="Murali S."/>
            <person name="Gordon D."/>
            <person name="Cantsilieris S."/>
            <person name="Munson K."/>
            <person name="Nelson B."/>
            <person name="Raja A."/>
            <person name="Underwood J."/>
            <person name="Diekhans M."/>
            <person name="Fiddes I."/>
            <person name="Haussler D."/>
            <person name="Eichler E."/>
        </authorList>
    </citation>
    <scope>NUCLEOTIDE SEQUENCE [LARGE SCALE GENOMIC DNA]</scope>
    <source>
        <strain evidence="1">Yerkes chimp pedigree #C0471</strain>
    </source>
</reference>
<feature type="non-terminal residue" evidence="1">
    <location>
        <position position="1"/>
    </location>
</feature>
<protein>
    <submittedName>
        <fullName evidence="1">SPG11 isoform 19</fullName>
    </submittedName>
</protein>
<evidence type="ECO:0000313" key="1">
    <source>
        <dbReference type="EMBL" id="PNI75141.1"/>
    </source>
</evidence>
<organism evidence="1 2">
    <name type="scientific">Pan troglodytes</name>
    <name type="common">Chimpanzee</name>
    <dbReference type="NCBI Taxonomy" id="9598"/>
    <lineage>
        <taxon>Eukaryota</taxon>
        <taxon>Metazoa</taxon>
        <taxon>Chordata</taxon>
        <taxon>Craniata</taxon>
        <taxon>Vertebrata</taxon>
        <taxon>Euteleostomi</taxon>
        <taxon>Mammalia</taxon>
        <taxon>Eutheria</taxon>
        <taxon>Euarchontoglires</taxon>
        <taxon>Primates</taxon>
        <taxon>Haplorrhini</taxon>
        <taxon>Catarrhini</taxon>
        <taxon>Hominidae</taxon>
        <taxon>Pan</taxon>
    </lineage>
</organism>
<accession>A0A2J8NTP2</accession>
<dbReference type="PANTHER" id="PTHR13650:SF0">
    <property type="entry name" value="SPATACSIN"/>
    <property type="match status" value="1"/>
</dbReference>
<comment type="caution">
    <text evidence="1">The sequence shown here is derived from an EMBL/GenBank/DDBJ whole genome shotgun (WGS) entry which is preliminary data.</text>
</comment>
<proteinExistence type="predicted"/>